<name>A0ABR9WSM9_9FLAO</name>
<keyword evidence="1" id="KW-0812">Transmembrane</keyword>
<feature type="transmembrane region" description="Helical" evidence="1">
    <location>
        <begin position="405"/>
        <end position="422"/>
    </location>
</feature>
<organism evidence="4 5">
    <name type="scientific">Flavobacterium proteolyticum</name>
    <dbReference type="NCBI Taxonomy" id="2911683"/>
    <lineage>
        <taxon>Bacteria</taxon>
        <taxon>Pseudomonadati</taxon>
        <taxon>Bacteroidota</taxon>
        <taxon>Flavobacteriia</taxon>
        <taxon>Flavobacteriales</taxon>
        <taxon>Flavobacteriaceae</taxon>
        <taxon>Flavobacterium</taxon>
    </lineage>
</organism>
<feature type="transmembrane region" description="Helical" evidence="1">
    <location>
        <begin position="333"/>
        <end position="355"/>
    </location>
</feature>
<comment type="caution">
    <text evidence="4">The sequence shown here is derived from an EMBL/GenBank/DDBJ whole genome shotgun (WGS) entry which is preliminary data.</text>
</comment>
<keyword evidence="5" id="KW-1185">Reference proteome</keyword>
<dbReference type="Proteomes" id="UP000656274">
    <property type="component" value="Unassembled WGS sequence"/>
</dbReference>
<feature type="domain" description="DUF6311" evidence="2">
    <location>
        <begin position="18"/>
        <end position="422"/>
    </location>
</feature>
<evidence type="ECO:0000313" key="5">
    <source>
        <dbReference type="Proteomes" id="UP000656274"/>
    </source>
</evidence>
<gene>
    <name evidence="4" type="ORF">IM755_03455</name>
</gene>
<dbReference type="InterPro" id="IPR058671">
    <property type="entry name" value="DUF6311_C"/>
</dbReference>
<protein>
    <recommendedName>
        <fullName evidence="6">Bacterial membrane protein YfhO</fullName>
    </recommendedName>
</protein>
<feature type="transmembrane region" description="Helical" evidence="1">
    <location>
        <begin position="73"/>
        <end position="93"/>
    </location>
</feature>
<feature type="transmembrane region" description="Helical" evidence="1">
    <location>
        <begin position="225"/>
        <end position="250"/>
    </location>
</feature>
<evidence type="ECO:0000259" key="2">
    <source>
        <dbReference type="Pfam" id="PF19830"/>
    </source>
</evidence>
<feature type="transmembrane region" description="Helical" evidence="1">
    <location>
        <begin position="159"/>
        <end position="177"/>
    </location>
</feature>
<proteinExistence type="predicted"/>
<accession>A0ABR9WSM9</accession>
<feature type="transmembrane region" description="Helical" evidence="1">
    <location>
        <begin position="381"/>
        <end position="398"/>
    </location>
</feature>
<dbReference type="EMBL" id="JADFTZ010000001">
    <property type="protein sequence ID" value="MBE9575756.1"/>
    <property type="molecule type" value="Genomic_DNA"/>
</dbReference>
<feature type="transmembrane region" description="Helical" evidence="1">
    <location>
        <begin position="105"/>
        <end position="123"/>
    </location>
</feature>
<dbReference type="RefSeq" id="WP_194093638.1">
    <property type="nucleotide sequence ID" value="NZ_JADFTZ010000001.1"/>
</dbReference>
<feature type="transmembrane region" description="Helical" evidence="1">
    <location>
        <begin position="135"/>
        <end position="152"/>
    </location>
</feature>
<feature type="transmembrane region" description="Helical" evidence="1">
    <location>
        <begin position="189"/>
        <end position="213"/>
    </location>
</feature>
<evidence type="ECO:0000256" key="1">
    <source>
        <dbReference type="SAM" id="Phobius"/>
    </source>
</evidence>
<feature type="transmembrane region" description="Helical" evidence="1">
    <location>
        <begin position="12"/>
        <end position="30"/>
    </location>
</feature>
<dbReference type="Pfam" id="PF19830">
    <property type="entry name" value="DUF6311"/>
    <property type="match status" value="1"/>
</dbReference>
<evidence type="ECO:0000259" key="3">
    <source>
        <dbReference type="Pfam" id="PF25853"/>
    </source>
</evidence>
<keyword evidence="1" id="KW-1133">Transmembrane helix</keyword>
<reference evidence="4 5" key="1">
    <citation type="submission" date="2020-10" db="EMBL/GenBank/DDBJ databases">
        <title>The genome sequence of Flavobacterium aquaticum 1Y8A.</title>
        <authorList>
            <person name="Liu Y."/>
        </authorList>
    </citation>
    <scope>NUCLEOTIDE SEQUENCE [LARGE SCALE GENOMIC DNA]</scope>
    <source>
        <strain evidence="4 5">1Y8A</strain>
    </source>
</reference>
<feature type="transmembrane region" description="Helical" evidence="1">
    <location>
        <begin position="299"/>
        <end position="321"/>
    </location>
</feature>
<feature type="domain" description="DUF6311" evidence="3">
    <location>
        <begin position="445"/>
        <end position="551"/>
    </location>
</feature>
<keyword evidence="1" id="KW-0472">Membrane</keyword>
<dbReference type="Pfam" id="PF25853">
    <property type="entry name" value="DUF6311_C"/>
    <property type="match status" value="1"/>
</dbReference>
<evidence type="ECO:0000313" key="4">
    <source>
        <dbReference type="EMBL" id="MBE9575756.1"/>
    </source>
</evidence>
<dbReference type="InterPro" id="IPR046278">
    <property type="entry name" value="DUF6311"/>
</dbReference>
<evidence type="ECO:0008006" key="6">
    <source>
        <dbReference type="Google" id="ProtNLM"/>
    </source>
</evidence>
<sequence>MKNRILKGNKIVYFILFLISFIAYDVIYGLETLIPTNISWLMSMYHDWGQHYLGWAYYRDADWSFPLGKMDNFYYPVGTNVGFTDSIPLLAFVFKIFSFLLPEDFQYFGIWLLSCLFLNAFYTTKILKLFKVSNLVIYIAAVLIVTNPVIVFRGMHPALCAHWLILGSFYYYLVPTTKENAVSNYKKQGILFFLSATINPYLAIMVAGFNIVLAIKNYYYEKSILIKQVFLLPFLSIASGLFFWIIFGLIEFNKATNLDVGNIYGQYGFNLNSFFNSYGHYSKFIPHLGMVTDLQHEGFGYLGLGLLFLVITSIFVFQYFIVTKKVNKNHQYLLPLILLCTLMLFFAITNIVTYGEQVLFKYPTLGIIEKLGNIFRANGRFSWPFYYLLIIGSILIFNKLKFNTYVKYFVFVGLTFFQLYDIENLLTSRDLKYGSFDSKLDEEKWKLLLENFDEVITYPAYTNNMVYNMDYQDLMYVALKSHKPISIGYVARENVVEGQIFKDSIINSLKSGEIAKNRIYITNAANLKDFNVLIYKDKVNLKRLDGFIAIYSKGTSLKTDFISSELNLKYIDSVKNSYLKNMSFKEVANNWNSKENIQFNVEAYSFEDDVMQISGWAFNKSVSTNLNDSIFIALTNKGKTYLFPTTAVSRGDITAVYKKGNLDNSGFSTTLFTEKLPKQSYELGIVIKDQNGKYHYSKTDKLSEVGKRKYQTFTLINKLPDSKSIIMSNLETIENKNNFIKMSGWAALEKRNSINCKIKIVLLSKSKMYLYDTNLVTRNDVTLANENKYNYDYSGFEFKFLTKELPKGEYRVGVIIEDTNEKSSHYKQFEKKLTL</sequence>